<keyword evidence="11" id="KW-1185">Reference proteome</keyword>
<dbReference type="Gene3D" id="1.10.565.10">
    <property type="entry name" value="Retinoid X Receptor"/>
    <property type="match status" value="1"/>
</dbReference>
<name>A0A556VWT6_BAGYA</name>
<proteinExistence type="predicted"/>
<organism evidence="10 11">
    <name type="scientific">Bagarius yarrelli</name>
    <name type="common">Goonch</name>
    <name type="synonym">Bagrus yarrelli</name>
    <dbReference type="NCBI Taxonomy" id="175774"/>
    <lineage>
        <taxon>Eukaryota</taxon>
        <taxon>Metazoa</taxon>
        <taxon>Chordata</taxon>
        <taxon>Craniata</taxon>
        <taxon>Vertebrata</taxon>
        <taxon>Euteleostomi</taxon>
        <taxon>Actinopterygii</taxon>
        <taxon>Neopterygii</taxon>
        <taxon>Teleostei</taxon>
        <taxon>Ostariophysi</taxon>
        <taxon>Siluriformes</taxon>
        <taxon>Sisoridae</taxon>
        <taxon>Sisorinae</taxon>
        <taxon>Bagarius</taxon>
    </lineage>
</organism>
<keyword evidence="1" id="KW-0479">Metal-binding</keyword>
<protein>
    <submittedName>
        <fullName evidence="10">Nuclear receptor subfamily 1 group I member 2</fullName>
    </submittedName>
</protein>
<dbReference type="GO" id="GO:0000122">
    <property type="term" value="P:negative regulation of transcription by RNA polymerase II"/>
    <property type="evidence" value="ECO:0007669"/>
    <property type="project" value="TreeGrafter"/>
</dbReference>
<dbReference type="Proteomes" id="UP000319801">
    <property type="component" value="Unassembled WGS sequence"/>
</dbReference>
<keyword evidence="6" id="KW-0804">Transcription</keyword>
<dbReference type="EMBL" id="VCAZ01000382">
    <property type="protein sequence ID" value="TUJ74863.1"/>
    <property type="molecule type" value="Genomic_DNA"/>
</dbReference>
<evidence type="ECO:0000259" key="9">
    <source>
        <dbReference type="PROSITE" id="PS51843"/>
    </source>
</evidence>
<dbReference type="GO" id="GO:0030154">
    <property type="term" value="P:cell differentiation"/>
    <property type="evidence" value="ECO:0007669"/>
    <property type="project" value="TreeGrafter"/>
</dbReference>
<dbReference type="InterPro" id="IPR050234">
    <property type="entry name" value="Nuclear_hormone_rcpt_NR1"/>
</dbReference>
<dbReference type="PANTHER" id="PTHR24082:SF39">
    <property type="entry name" value="NUCLEAR RECEPTOR SUBFAMILY 1 GROUP I MEMBER 2"/>
    <property type="match status" value="1"/>
</dbReference>
<evidence type="ECO:0000256" key="3">
    <source>
        <dbReference type="ARBA" id="ARBA00022833"/>
    </source>
</evidence>
<dbReference type="AlphaFoldDB" id="A0A556VWT6"/>
<dbReference type="OrthoDB" id="6355676at2759"/>
<accession>A0A556VWT6</accession>
<keyword evidence="5" id="KW-0238">DNA-binding</keyword>
<dbReference type="PROSITE" id="PS51843">
    <property type="entry name" value="NR_LBD"/>
    <property type="match status" value="1"/>
</dbReference>
<dbReference type="GO" id="GO:0004879">
    <property type="term" value="F:nuclear receptor activity"/>
    <property type="evidence" value="ECO:0007669"/>
    <property type="project" value="TreeGrafter"/>
</dbReference>
<evidence type="ECO:0000256" key="5">
    <source>
        <dbReference type="ARBA" id="ARBA00023125"/>
    </source>
</evidence>
<evidence type="ECO:0000313" key="10">
    <source>
        <dbReference type="EMBL" id="TUJ74863.1"/>
    </source>
</evidence>
<keyword evidence="4" id="KW-0805">Transcription regulation</keyword>
<reference evidence="10 11" key="1">
    <citation type="journal article" date="2019" name="Genome Biol. Evol.">
        <title>Whole-Genome Sequencing of the Giant Devil Catfish, Bagarius yarrelli.</title>
        <authorList>
            <person name="Jiang W."/>
            <person name="Lv Y."/>
            <person name="Cheng L."/>
            <person name="Yang K."/>
            <person name="Chao B."/>
            <person name="Wang X."/>
            <person name="Li Y."/>
            <person name="Pan X."/>
            <person name="You X."/>
            <person name="Zhang Y."/>
            <person name="Yang J."/>
            <person name="Li J."/>
            <person name="Zhang X."/>
            <person name="Liu S."/>
            <person name="Sun C."/>
            <person name="Yang J."/>
            <person name="Shi Q."/>
        </authorList>
    </citation>
    <scope>NUCLEOTIDE SEQUENCE [LARGE SCALE GENOMIC DNA]</scope>
    <source>
        <strain evidence="10">JWS20170419001</strain>
        <tissue evidence="10">Muscle</tissue>
    </source>
</reference>
<comment type="caution">
    <text evidence="10">The sequence shown here is derived from an EMBL/GenBank/DDBJ whole genome shotgun (WGS) entry which is preliminary data.</text>
</comment>
<evidence type="ECO:0000256" key="4">
    <source>
        <dbReference type="ARBA" id="ARBA00023015"/>
    </source>
</evidence>
<evidence type="ECO:0000256" key="6">
    <source>
        <dbReference type="ARBA" id="ARBA00023163"/>
    </source>
</evidence>
<keyword evidence="7 10" id="KW-0675">Receptor</keyword>
<keyword evidence="3" id="KW-0862">Zinc</keyword>
<dbReference type="GO" id="GO:0045944">
    <property type="term" value="P:positive regulation of transcription by RNA polymerase II"/>
    <property type="evidence" value="ECO:0007669"/>
    <property type="project" value="TreeGrafter"/>
</dbReference>
<evidence type="ECO:0000256" key="2">
    <source>
        <dbReference type="ARBA" id="ARBA00022771"/>
    </source>
</evidence>
<keyword evidence="2" id="KW-0863">Zinc-finger</keyword>
<dbReference type="SUPFAM" id="SSF48508">
    <property type="entry name" value="Nuclear receptor ligand-binding domain"/>
    <property type="match status" value="1"/>
</dbReference>
<evidence type="ECO:0000256" key="1">
    <source>
        <dbReference type="ARBA" id="ARBA00022723"/>
    </source>
</evidence>
<evidence type="ECO:0000256" key="7">
    <source>
        <dbReference type="ARBA" id="ARBA00023170"/>
    </source>
</evidence>
<keyword evidence="8" id="KW-0539">Nucleus</keyword>
<evidence type="ECO:0000256" key="8">
    <source>
        <dbReference type="ARBA" id="ARBA00023242"/>
    </source>
</evidence>
<dbReference type="InterPro" id="IPR000536">
    <property type="entry name" value="Nucl_hrmn_rcpt_lig-bd"/>
</dbReference>
<dbReference type="InterPro" id="IPR035500">
    <property type="entry name" value="NHR-like_dom_sf"/>
</dbReference>
<dbReference type="Pfam" id="PF00104">
    <property type="entry name" value="Hormone_recep"/>
    <property type="match status" value="1"/>
</dbReference>
<gene>
    <name evidence="10" type="ORF">Baya_16918</name>
</gene>
<dbReference type="GO" id="GO:0008270">
    <property type="term" value="F:zinc ion binding"/>
    <property type="evidence" value="ECO:0007669"/>
    <property type="project" value="UniProtKB-KW"/>
</dbReference>
<feature type="domain" description="NR LBD" evidence="9">
    <location>
        <begin position="1"/>
        <end position="94"/>
    </location>
</feature>
<dbReference type="PANTHER" id="PTHR24082">
    <property type="entry name" value="NUCLEAR HORMONE RECEPTOR"/>
    <property type="match status" value="1"/>
</dbReference>
<dbReference type="GO" id="GO:0000978">
    <property type="term" value="F:RNA polymerase II cis-regulatory region sequence-specific DNA binding"/>
    <property type="evidence" value="ECO:0007669"/>
    <property type="project" value="TreeGrafter"/>
</dbReference>
<sequence>MRVYLNGSDDENNRPGVMQHRAIDELQERLALTLKAYISVKRSGPEKKLLFPKIMACLTEMRTMNEEHTKQVLQIQDIQPEMSPLLLEIVSKQC</sequence>
<evidence type="ECO:0000313" key="11">
    <source>
        <dbReference type="Proteomes" id="UP000319801"/>
    </source>
</evidence>